<dbReference type="AlphaFoldDB" id="A0A1I5GT92"/>
<protein>
    <recommendedName>
        <fullName evidence="3">PLD-like domain-containing protein</fullName>
    </recommendedName>
</protein>
<accession>A0A1I5GT92</accession>
<evidence type="ECO:0008006" key="3">
    <source>
        <dbReference type="Google" id="ProtNLM"/>
    </source>
</evidence>
<dbReference type="EMBL" id="FOVW01000006">
    <property type="protein sequence ID" value="SFO39232.1"/>
    <property type="molecule type" value="Genomic_DNA"/>
</dbReference>
<gene>
    <name evidence="1" type="ORF">SAMN04488519_10656</name>
</gene>
<organism evidence="1 2">
    <name type="scientific">Algoriphagus ornithinivorans</name>
    <dbReference type="NCBI Taxonomy" id="226506"/>
    <lineage>
        <taxon>Bacteria</taxon>
        <taxon>Pseudomonadati</taxon>
        <taxon>Bacteroidota</taxon>
        <taxon>Cytophagia</taxon>
        <taxon>Cytophagales</taxon>
        <taxon>Cyclobacteriaceae</taxon>
        <taxon>Algoriphagus</taxon>
    </lineage>
</organism>
<dbReference type="STRING" id="226506.SAMN04488519_10656"/>
<dbReference type="InterPro" id="IPR059166">
    <property type="entry name" value="PLD-like_cat"/>
</dbReference>
<reference evidence="2" key="1">
    <citation type="submission" date="2016-10" db="EMBL/GenBank/DDBJ databases">
        <authorList>
            <person name="Varghese N."/>
            <person name="Submissions S."/>
        </authorList>
    </citation>
    <scope>NUCLEOTIDE SEQUENCE [LARGE SCALE GENOMIC DNA]</scope>
    <source>
        <strain evidence="2">DSM 15282</strain>
    </source>
</reference>
<dbReference type="Proteomes" id="UP000199564">
    <property type="component" value="Unassembled WGS sequence"/>
</dbReference>
<dbReference type="Gene3D" id="3.30.870.10">
    <property type="entry name" value="Endonuclease Chain A"/>
    <property type="match status" value="1"/>
</dbReference>
<dbReference type="SUPFAM" id="SSF56024">
    <property type="entry name" value="Phospholipase D/nuclease"/>
    <property type="match status" value="1"/>
</dbReference>
<keyword evidence="2" id="KW-1185">Reference proteome</keyword>
<name>A0A1I5GT92_9BACT</name>
<evidence type="ECO:0000313" key="2">
    <source>
        <dbReference type="Proteomes" id="UP000199564"/>
    </source>
</evidence>
<evidence type="ECO:0000313" key="1">
    <source>
        <dbReference type="EMBL" id="SFO39232.1"/>
    </source>
</evidence>
<proteinExistence type="predicted"/>
<dbReference type="RefSeq" id="WP_091653864.1">
    <property type="nucleotide sequence ID" value="NZ_FOVW01000006.1"/>
</dbReference>
<dbReference type="CDD" id="cd09176">
    <property type="entry name" value="PLDc_unchar6"/>
    <property type="match status" value="1"/>
</dbReference>
<sequence length="310" mass="35901">MAKFLTGEELSNLIYDIIWNAKSKLLIVSPYIKLDDYFKELFLKHKAKPELNILLIFGKNEKSVSKSLNIADFEFFKEFPNVSIVYAPNLHAKYYANEYHGVITSINLYDYSFKNNIEFGVFAEQSIFEKISKTSNVDDAAWQTCIEIAEKNEVVFIKRPIFENKKGLLSKSKNYMGSKVLFDSTDKFYKSLTIDKTNPKSVFDYPDELSSEQIDGVRPERISEEKDVMSTGKVIEGFCIRSGQKIPFNPERRFSYTAYQSWSKYENPNFEEKFCHFSGEPSFGKTSMAKPILNKNWIHAKKIIEELGLN</sequence>